<evidence type="ECO:0000256" key="4">
    <source>
        <dbReference type="ARBA" id="ARBA00023453"/>
    </source>
</evidence>
<evidence type="ECO:0000256" key="2">
    <source>
        <dbReference type="ARBA" id="ARBA00022679"/>
    </source>
</evidence>
<comment type="caution">
    <text evidence="5">The sequence shown here is derived from an EMBL/GenBank/DDBJ whole genome shotgun (WGS) entry which is preliminary data.</text>
</comment>
<dbReference type="InterPro" id="IPR029063">
    <property type="entry name" value="SAM-dependent_MTases_sf"/>
</dbReference>
<evidence type="ECO:0000256" key="1">
    <source>
        <dbReference type="ARBA" id="ARBA00022603"/>
    </source>
</evidence>
<dbReference type="InterPro" id="IPR050362">
    <property type="entry name" value="Cation-dep_OMT"/>
</dbReference>
<reference evidence="5 6" key="1">
    <citation type="journal article" date="2011" name="J. Gen. Appl. Microbiol.">
        <title>Draft genome sequencing of the enigmatic basidiomycete Mixia osmundae.</title>
        <authorList>
            <person name="Nishida H."/>
            <person name="Nagatsuka Y."/>
            <person name="Sugiyama J."/>
        </authorList>
    </citation>
    <scope>NUCLEOTIDE SEQUENCE [LARGE SCALE GENOMIC DNA]</scope>
    <source>
        <strain evidence="6">CBS 9802 / IAM 14324 / JCM 22182 / KY 12970</strain>
    </source>
</reference>
<dbReference type="PANTHER" id="PTHR10509:SF14">
    <property type="entry name" value="CAFFEOYL-COA O-METHYLTRANSFERASE 3-RELATED"/>
    <property type="match status" value="1"/>
</dbReference>
<dbReference type="InParanoid" id="G7E376"/>
<evidence type="ECO:0000313" key="6">
    <source>
        <dbReference type="Proteomes" id="UP000009131"/>
    </source>
</evidence>
<evidence type="ECO:0000313" key="5">
    <source>
        <dbReference type="EMBL" id="GAA97257.1"/>
    </source>
</evidence>
<dbReference type="Gene3D" id="3.40.50.150">
    <property type="entry name" value="Vaccinia Virus protein VP39"/>
    <property type="match status" value="1"/>
</dbReference>
<proteinExistence type="inferred from homology"/>
<dbReference type="EMBL" id="BABT02000117">
    <property type="protein sequence ID" value="GAA97257.1"/>
    <property type="molecule type" value="Genomic_DNA"/>
</dbReference>
<dbReference type="RefSeq" id="XP_014571065.1">
    <property type="nucleotide sequence ID" value="XM_014715579.1"/>
</dbReference>
<protein>
    <recommendedName>
        <fullName evidence="7">Caffeoyl-CoA O-methyltransferase</fullName>
    </recommendedName>
</protein>
<dbReference type="InterPro" id="IPR002935">
    <property type="entry name" value="SAM_O-MeTrfase"/>
</dbReference>
<evidence type="ECO:0008006" key="7">
    <source>
        <dbReference type="Google" id="ProtNLM"/>
    </source>
</evidence>
<sequence>MPAVTERNGDGQPGDTPMDRISFILHQLSGEFSSSDKITDEARTLLRQAREVVDGHDDYMTEMSSPAPPIVEKMVKDGYAKDWAGLQEQGKTMYKLIPQMTAGGYEAVVLQQLARATKAERILEIGTFTGTTTVALALVSSVKHIVALEIEPYLKENNEPFFKEAGVADKVDMRIGDALKALDKLEEEQQSFDMIFIDADKPAYLKYYHKILSGSLLAKHGMILADNTAYKASPWAPDRHYLSGSAIHDFNRAVRDDARVDVIMLPIEDGISLIRRAGE</sequence>
<keyword evidence="6" id="KW-1185">Reference proteome</keyword>
<comment type="similarity">
    <text evidence="4">Belongs to the class I-like SAM-binding methyltransferase superfamily. Cation-dependent O-methyltransferase family.</text>
</comment>
<evidence type="ECO:0000256" key="3">
    <source>
        <dbReference type="ARBA" id="ARBA00022691"/>
    </source>
</evidence>
<dbReference type="HOGENOM" id="CLU_067676_1_2_1"/>
<gene>
    <name evidence="5" type="primary">Mo03934</name>
    <name evidence="5" type="ORF">E5Q_03934</name>
</gene>
<dbReference type="eggNOG" id="KOG1663">
    <property type="taxonomic scope" value="Eukaryota"/>
</dbReference>
<dbReference type="GO" id="GO:0032259">
    <property type="term" value="P:methylation"/>
    <property type="evidence" value="ECO:0007669"/>
    <property type="project" value="UniProtKB-KW"/>
</dbReference>
<dbReference type="GO" id="GO:0008757">
    <property type="term" value="F:S-adenosylmethionine-dependent methyltransferase activity"/>
    <property type="evidence" value="ECO:0007669"/>
    <property type="project" value="TreeGrafter"/>
</dbReference>
<name>G7E376_MIXOS</name>
<dbReference type="SUPFAM" id="SSF53335">
    <property type="entry name" value="S-adenosyl-L-methionine-dependent methyltransferases"/>
    <property type="match status" value="1"/>
</dbReference>
<keyword evidence="2" id="KW-0808">Transferase</keyword>
<dbReference type="PROSITE" id="PS51682">
    <property type="entry name" value="SAM_OMT_I"/>
    <property type="match status" value="1"/>
</dbReference>
<dbReference type="STRING" id="764103.G7E376"/>
<reference evidence="5 6" key="2">
    <citation type="journal article" date="2012" name="Open Biol.">
        <title>Characteristics of nucleosomes and linker DNA regions on the genome of the basidiomycete Mixia osmundae revealed by mono- and dinucleosome mapping.</title>
        <authorList>
            <person name="Nishida H."/>
            <person name="Kondo S."/>
            <person name="Matsumoto T."/>
            <person name="Suzuki Y."/>
            <person name="Yoshikawa H."/>
            <person name="Taylor T.D."/>
            <person name="Sugiyama J."/>
        </authorList>
    </citation>
    <scope>NUCLEOTIDE SEQUENCE [LARGE SCALE GENOMIC DNA]</scope>
    <source>
        <strain evidence="6">CBS 9802 / IAM 14324 / JCM 22182 / KY 12970</strain>
    </source>
</reference>
<keyword evidence="3" id="KW-0949">S-adenosyl-L-methionine</keyword>
<dbReference type="PANTHER" id="PTHR10509">
    <property type="entry name" value="O-METHYLTRANSFERASE-RELATED"/>
    <property type="match status" value="1"/>
</dbReference>
<organism evidence="5 6">
    <name type="scientific">Mixia osmundae (strain CBS 9802 / IAM 14324 / JCM 22182 / KY 12970)</name>
    <dbReference type="NCBI Taxonomy" id="764103"/>
    <lineage>
        <taxon>Eukaryota</taxon>
        <taxon>Fungi</taxon>
        <taxon>Dikarya</taxon>
        <taxon>Basidiomycota</taxon>
        <taxon>Pucciniomycotina</taxon>
        <taxon>Mixiomycetes</taxon>
        <taxon>Mixiales</taxon>
        <taxon>Mixiaceae</taxon>
        <taxon>Mixia</taxon>
    </lineage>
</organism>
<dbReference type="AlphaFoldDB" id="G7E376"/>
<keyword evidence="1" id="KW-0489">Methyltransferase</keyword>
<dbReference type="OrthoDB" id="10251242at2759"/>
<dbReference type="Pfam" id="PF01596">
    <property type="entry name" value="Methyltransf_3"/>
    <property type="match status" value="1"/>
</dbReference>
<dbReference type="Proteomes" id="UP000009131">
    <property type="component" value="Unassembled WGS sequence"/>
</dbReference>
<dbReference type="GO" id="GO:0008171">
    <property type="term" value="F:O-methyltransferase activity"/>
    <property type="evidence" value="ECO:0007669"/>
    <property type="project" value="InterPro"/>
</dbReference>
<dbReference type="OMA" id="SGHIEGQ"/>
<accession>G7E376</accession>
<dbReference type="CDD" id="cd02440">
    <property type="entry name" value="AdoMet_MTases"/>
    <property type="match status" value="1"/>
</dbReference>